<name>A9DYQ1_9FLAO</name>
<keyword evidence="2" id="KW-1185">Reference proteome</keyword>
<dbReference type="OrthoDB" id="1443449at2"/>
<comment type="caution">
    <text evidence="1">The sequence shown here is derived from an EMBL/GenBank/DDBJ whole genome shotgun (WGS) entry which is preliminary data.</text>
</comment>
<protein>
    <recommendedName>
        <fullName evidence="3">DUF5104 domain-containing protein</fullName>
    </recommendedName>
</protein>
<accession>A9DYQ1</accession>
<dbReference type="Proteomes" id="UP000002945">
    <property type="component" value="Unassembled WGS sequence"/>
</dbReference>
<sequence length="169" mass="19672">MKKAHHIFTLLIVSVLFISCENSTTIKKPEDVGKHAMTILKKMDKLSKEEYIKALFTLEDVKAFGKENADKISERGLKEIEDLTPEKYNANMERTFNKLKESADKYGIVWKDITYEDYTFEEREQDNIKGTRGTLSFKHDDKPYTIRLSALIMKDKSYKLIGMSGFREN</sequence>
<proteinExistence type="predicted"/>
<reference evidence="1 2" key="1">
    <citation type="journal article" date="2011" name="J. Bacteriol.">
        <title>Genome sequence of the algicidal bacterium Kordia algicida OT-1.</title>
        <authorList>
            <person name="Lee H.S."/>
            <person name="Kang S.G."/>
            <person name="Kwon K.K."/>
            <person name="Lee J.H."/>
            <person name="Kim S.J."/>
        </authorList>
    </citation>
    <scope>NUCLEOTIDE SEQUENCE [LARGE SCALE GENOMIC DNA]</scope>
    <source>
        <strain evidence="1 2">OT-1</strain>
    </source>
</reference>
<evidence type="ECO:0000313" key="2">
    <source>
        <dbReference type="Proteomes" id="UP000002945"/>
    </source>
</evidence>
<dbReference type="RefSeq" id="WP_007094233.1">
    <property type="nucleotide sequence ID" value="NZ_CP142125.1"/>
</dbReference>
<dbReference type="eggNOG" id="ENOG5033KV6">
    <property type="taxonomic scope" value="Bacteria"/>
</dbReference>
<dbReference type="EMBL" id="ABIB01000005">
    <property type="protein sequence ID" value="EDP96163.1"/>
    <property type="molecule type" value="Genomic_DNA"/>
</dbReference>
<dbReference type="STRING" id="391587.KAOT1_08338"/>
<dbReference type="HOGENOM" id="CLU_1576446_0_0_10"/>
<dbReference type="PROSITE" id="PS51257">
    <property type="entry name" value="PROKAR_LIPOPROTEIN"/>
    <property type="match status" value="1"/>
</dbReference>
<dbReference type="AlphaFoldDB" id="A9DYQ1"/>
<evidence type="ECO:0008006" key="3">
    <source>
        <dbReference type="Google" id="ProtNLM"/>
    </source>
</evidence>
<evidence type="ECO:0000313" key="1">
    <source>
        <dbReference type="EMBL" id="EDP96163.1"/>
    </source>
</evidence>
<organism evidence="1 2">
    <name type="scientific">Kordia algicida OT-1</name>
    <dbReference type="NCBI Taxonomy" id="391587"/>
    <lineage>
        <taxon>Bacteria</taxon>
        <taxon>Pseudomonadati</taxon>
        <taxon>Bacteroidota</taxon>
        <taxon>Flavobacteriia</taxon>
        <taxon>Flavobacteriales</taxon>
        <taxon>Flavobacteriaceae</taxon>
        <taxon>Kordia</taxon>
    </lineage>
</organism>
<gene>
    <name evidence="1" type="ORF">KAOT1_08338</name>
</gene>